<keyword evidence="1" id="KW-0175">Coiled coil</keyword>
<organism evidence="2 3">
    <name type="scientific">Pichia kudriavzevii</name>
    <name type="common">Yeast</name>
    <name type="synonym">Issatchenkia orientalis</name>
    <dbReference type="NCBI Taxonomy" id="4909"/>
    <lineage>
        <taxon>Eukaryota</taxon>
        <taxon>Fungi</taxon>
        <taxon>Dikarya</taxon>
        <taxon>Ascomycota</taxon>
        <taxon>Saccharomycotina</taxon>
        <taxon>Pichiomycetes</taxon>
        <taxon>Pichiales</taxon>
        <taxon>Pichiaceae</taxon>
        <taxon>Pichia</taxon>
    </lineage>
</organism>
<comment type="caution">
    <text evidence="2">The sequence shown here is derived from an EMBL/GenBank/DDBJ whole genome shotgun (WGS) entry which is preliminary data.</text>
</comment>
<accession>A0A1V2LRZ8</accession>
<protein>
    <submittedName>
        <fullName evidence="2">Uncharacterized protein</fullName>
    </submittedName>
</protein>
<proteinExistence type="predicted"/>
<dbReference type="VEuPathDB" id="FungiDB:C5L36_0C11600"/>
<dbReference type="AlphaFoldDB" id="A0A1V2LRZ8"/>
<dbReference type="Proteomes" id="UP000189274">
    <property type="component" value="Unassembled WGS sequence"/>
</dbReference>
<evidence type="ECO:0000313" key="3">
    <source>
        <dbReference type="Proteomes" id="UP000189274"/>
    </source>
</evidence>
<gene>
    <name evidence="2" type="ORF">BOH78_1293</name>
</gene>
<evidence type="ECO:0000256" key="1">
    <source>
        <dbReference type="SAM" id="Coils"/>
    </source>
</evidence>
<name>A0A1V2LRZ8_PICKU</name>
<feature type="coiled-coil region" evidence="1">
    <location>
        <begin position="104"/>
        <end position="141"/>
    </location>
</feature>
<evidence type="ECO:0000313" key="2">
    <source>
        <dbReference type="EMBL" id="ONH76322.1"/>
    </source>
</evidence>
<dbReference type="EMBL" id="MQVM01000004">
    <property type="protein sequence ID" value="ONH76322.1"/>
    <property type="molecule type" value="Genomic_DNA"/>
</dbReference>
<sequence length="175" mass="20589">MTSVPVTFEELQDFIQEQERILTKEIKYDDKFRNALKGTKIKRENRQDKANSMKDINKLLKIFEQRVDGALVQDPLNGRLFELISELPDSNFLETNSVEIIDEYDSIRERLQSNTEKIVQLQKANEEIDFLNENVRSLLDHSLANRETEQEDNIDQNIDSEIEKMRHLLSLAKHN</sequence>
<reference evidence="3" key="1">
    <citation type="journal article" date="2017" name="Genome Announc.">
        <title>Genome sequences of Cyberlindnera fabianii 65, Pichia kudriavzevii 129, and Saccharomyces cerevisiae 131 isolated from fermented masau fruits in Zimbabwe.</title>
        <authorList>
            <person name="van Rijswijck I.M.H."/>
            <person name="Derks M.F.L."/>
            <person name="Abee T."/>
            <person name="de Ridder D."/>
            <person name="Smid E.J."/>
        </authorList>
    </citation>
    <scope>NUCLEOTIDE SEQUENCE [LARGE SCALE GENOMIC DNA]</scope>
    <source>
        <strain evidence="3">129</strain>
    </source>
</reference>